<reference evidence="1" key="1">
    <citation type="submission" date="2020-03" db="EMBL/GenBank/DDBJ databases">
        <title>The deep terrestrial virosphere.</title>
        <authorList>
            <person name="Holmfeldt K."/>
            <person name="Nilsson E."/>
            <person name="Simone D."/>
            <person name="Lopez-Fernandez M."/>
            <person name="Wu X."/>
            <person name="de Brujin I."/>
            <person name="Lundin D."/>
            <person name="Andersson A."/>
            <person name="Bertilsson S."/>
            <person name="Dopson M."/>
        </authorList>
    </citation>
    <scope>NUCLEOTIDE SEQUENCE</scope>
    <source>
        <strain evidence="1">MM415B03542</strain>
    </source>
</reference>
<dbReference type="AlphaFoldDB" id="A0A6M3Y571"/>
<proteinExistence type="predicted"/>
<dbReference type="EMBL" id="MT145199">
    <property type="protein sequence ID" value="QJI05425.1"/>
    <property type="molecule type" value="Genomic_DNA"/>
</dbReference>
<protein>
    <submittedName>
        <fullName evidence="1">Uncharacterized protein</fullName>
    </submittedName>
</protein>
<evidence type="ECO:0000313" key="1">
    <source>
        <dbReference type="EMBL" id="QJI05425.1"/>
    </source>
</evidence>
<name>A0A6M3Y571_9ZZZZ</name>
<sequence>MYQNEIVHFIGGMVPYVGKLDQALHPNGPGWWRIIDPCTIAAIQNDKGGATINMGRIWGVDKMYRHYVDIYCPRESLMEIRTLDKEGRLYRQYQTELKRPSMNLIISPNDADVIALRGDIKGA</sequence>
<organism evidence="1">
    <name type="scientific">viral metagenome</name>
    <dbReference type="NCBI Taxonomy" id="1070528"/>
    <lineage>
        <taxon>unclassified sequences</taxon>
        <taxon>metagenomes</taxon>
        <taxon>organismal metagenomes</taxon>
    </lineage>
</organism>
<accession>A0A6M3Y571</accession>
<gene>
    <name evidence="1" type="ORF">MM415B03542_0012</name>
</gene>